<gene>
    <name evidence="1" type="ORF">KIN34_06340</name>
</gene>
<evidence type="ECO:0000313" key="1">
    <source>
        <dbReference type="EMBL" id="MBT0993904.1"/>
    </source>
</evidence>
<name>A0ABS5TXM5_9CELL</name>
<dbReference type="RefSeq" id="WP_214348232.1">
    <property type="nucleotide sequence ID" value="NZ_JAHBOH010000001.1"/>
</dbReference>
<dbReference type="EMBL" id="JAHBOH010000001">
    <property type="protein sequence ID" value="MBT0993904.1"/>
    <property type="molecule type" value="Genomic_DNA"/>
</dbReference>
<reference evidence="1 2" key="1">
    <citation type="submission" date="2021-05" db="EMBL/GenBank/DDBJ databases">
        <title>Description of Cellulomonas sp. DKR-3 sp. nov.</title>
        <authorList>
            <person name="Dahal R.H."/>
            <person name="Chaudhary D.K."/>
        </authorList>
    </citation>
    <scope>NUCLEOTIDE SEQUENCE [LARGE SCALE GENOMIC DNA]</scope>
    <source>
        <strain evidence="1 2">DKR-3</strain>
    </source>
</reference>
<organism evidence="1 2">
    <name type="scientific">Cellulomonas fulva</name>
    <dbReference type="NCBI Taxonomy" id="2835530"/>
    <lineage>
        <taxon>Bacteria</taxon>
        <taxon>Bacillati</taxon>
        <taxon>Actinomycetota</taxon>
        <taxon>Actinomycetes</taxon>
        <taxon>Micrococcales</taxon>
        <taxon>Cellulomonadaceae</taxon>
        <taxon>Cellulomonas</taxon>
    </lineage>
</organism>
<comment type="caution">
    <text evidence="1">The sequence shown here is derived from an EMBL/GenBank/DDBJ whole genome shotgun (WGS) entry which is preliminary data.</text>
</comment>
<proteinExistence type="predicted"/>
<accession>A0ABS5TXM5</accession>
<sequence length="385" mass="42336">MTTTGRYDWLPDHQLHVVATLAHADHLIELAAETLRPVLRDGAVELHDRYEGGLCLATVKAVKPIPPAVSRYTADALTQLRAALEHVLFVEVERATGRDLTESEARAIEMPACTDADDFGKWLNDGRRKKLSALRDGTRLVKRIRELQPYNLRKQPDQHPLRLLVAHTNLAKHRAPLVAATRVGRVIPDSMPPGVEIPEPSGQPVRVGDVLAIAPAGVVLPMDIWPTISVRRPHTGEFPILLSEFELIADWVRTVAIPILVTGGSNVTHLPVELDTTAAWDDPRAVIAAGGHVTAPARFRRSIQVRIGREGLRDMLDVHPAKPDRDAIRRWVRSLSDDDVLARITAVTAGTSVEIMLRNKAVTDGWVDEVTALEGQAVESPVRPV</sequence>
<protein>
    <submittedName>
        <fullName evidence="1">Uncharacterized protein</fullName>
    </submittedName>
</protein>
<dbReference type="Proteomes" id="UP000722125">
    <property type="component" value="Unassembled WGS sequence"/>
</dbReference>
<evidence type="ECO:0000313" key="2">
    <source>
        <dbReference type="Proteomes" id="UP000722125"/>
    </source>
</evidence>
<keyword evidence="2" id="KW-1185">Reference proteome</keyword>